<keyword evidence="2" id="KW-1185">Reference proteome</keyword>
<organism evidence="1 2">
    <name type="scientific">Pontibacter ummariensis</name>
    <dbReference type="NCBI Taxonomy" id="1610492"/>
    <lineage>
        <taxon>Bacteria</taxon>
        <taxon>Pseudomonadati</taxon>
        <taxon>Bacteroidota</taxon>
        <taxon>Cytophagia</taxon>
        <taxon>Cytophagales</taxon>
        <taxon>Hymenobacteraceae</taxon>
        <taxon>Pontibacter</taxon>
    </lineage>
</organism>
<reference evidence="2" key="1">
    <citation type="submission" date="2017-06" db="EMBL/GenBank/DDBJ databases">
        <authorList>
            <person name="Varghese N."/>
            <person name="Submissions S."/>
        </authorList>
    </citation>
    <scope>NUCLEOTIDE SEQUENCE [LARGE SCALE GENOMIC DNA]</scope>
    <source>
        <strain evidence="2">NKM1</strain>
    </source>
</reference>
<gene>
    <name evidence="1" type="ORF">SAMN06296052_10191</name>
</gene>
<sequence length="35" mass="4485">MYKKSQRYKQCWLFEKFMYCKWVVFASFSAKMFPF</sequence>
<evidence type="ECO:0000313" key="1">
    <source>
        <dbReference type="EMBL" id="SNS01799.1"/>
    </source>
</evidence>
<dbReference type="EMBL" id="FZOQ01000001">
    <property type="protein sequence ID" value="SNS01799.1"/>
    <property type="molecule type" value="Genomic_DNA"/>
</dbReference>
<evidence type="ECO:0000313" key="2">
    <source>
        <dbReference type="Proteomes" id="UP000198432"/>
    </source>
</evidence>
<protein>
    <submittedName>
        <fullName evidence="1">Uncharacterized protein</fullName>
    </submittedName>
</protein>
<accession>A0A239B1Y0</accession>
<dbReference type="Proteomes" id="UP000198432">
    <property type="component" value="Unassembled WGS sequence"/>
</dbReference>
<name>A0A239B1Y0_9BACT</name>
<proteinExistence type="predicted"/>
<dbReference type="AlphaFoldDB" id="A0A239B1Y0"/>